<protein>
    <submittedName>
        <fullName evidence="3">Membrane protein</fullName>
    </submittedName>
</protein>
<feature type="transmembrane region" description="Helical" evidence="1">
    <location>
        <begin position="310"/>
        <end position="331"/>
    </location>
</feature>
<feature type="transmembrane region" description="Helical" evidence="1">
    <location>
        <begin position="193"/>
        <end position="214"/>
    </location>
</feature>
<feature type="transmembrane region" description="Helical" evidence="1">
    <location>
        <begin position="142"/>
        <end position="162"/>
    </location>
</feature>
<proteinExistence type="predicted"/>
<feature type="transmembrane region" description="Helical" evidence="1">
    <location>
        <begin position="351"/>
        <end position="371"/>
    </location>
</feature>
<comment type="caution">
    <text evidence="3">The sequence shown here is derived from an EMBL/GenBank/DDBJ whole genome shotgun (WGS) entry which is preliminary data.</text>
</comment>
<dbReference type="PANTHER" id="PTHR40407">
    <property type="entry name" value="MEMBRANE PROTEIN-LIKE PROTEIN"/>
    <property type="match status" value="1"/>
</dbReference>
<evidence type="ECO:0000313" key="3">
    <source>
        <dbReference type="EMBL" id="GEO11517.1"/>
    </source>
</evidence>
<keyword evidence="1" id="KW-1133">Transmembrane helix</keyword>
<feature type="domain" description="Heparan-alpha-glucosaminide N-acetyltransferase catalytic" evidence="2">
    <location>
        <begin position="8"/>
        <end position="225"/>
    </location>
</feature>
<organism evidence="3 4">
    <name type="scientific">Segetibacter aerophilus</name>
    <dbReference type="NCBI Taxonomy" id="670293"/>
    <lineage>
        <taxon>Bacteria</taxon>
        <taxon>Pseudomonadati</taxon>
        <taxon>Bacteroidota</taxon>
        <taxon>Chitinophagia</taxon>
        <taxon>Chitinophagales</taxon>
        <taxon>Chitinophagaceae</taxon>
        <taxon>Segetibacter</taxon>
    </lineage>
</organism>
<feature type="transmembrane region" description="Helical" evidence="1">
    <location>
        <begin position="57"/>
        <end position="77"/>
    </location>
</feature>
<accession>A0A512BI70</accession>
<evidence type="ECO:0000259" key="2">
    <source>
        <dbReference type="Pfam" id="PF07786"/>
    </source>
</evidence>
<name>A0A512BI70_9BACT</name>
<feature type="transmembrane region" description="Helical" evidence="1">
    <location>
        <begin position="116"/>
        <end position="135"/>
    </location>
</feature>
<keyword evidence="1" id="KW-0472">Membrane</keyword>
<evidence type="ECO:0000313" key="4">
    <source>
        <dbReference type="Proteomes" id="UP000321513"/>
    </source>
</evidence>
<dbReference type="EMBL" id="BJYT01000024">
    <property type="protein sequence ID" value="GEO11517.1"/>
    <property type="molecule type" value="Genomic_DNA"/>
</dbReference>
<evidence type="ECO:0000256" key="1">
    <source>
        <dbReference type="SAM" id="Phobius"/>
    </source>
</evidence>
<dbReference type="AlphaFoldDB" id="A0A512BI70"/>
<keyword evidence="1" id="KW-0812">Transmembrane</keyword>
<dbReference type="Proteomes" id="UP000321513">
    <property type="component" value="Unassembled WGS sequence"/>
</dbReference>
<keyword evidence="4" id="KW-1185">Reference proteome</keyword>
<reference evidence="3 4" key="1">
    <citation type="submission" date="2019-07" db="EMBL/GenBank/DDBJ databases">
        <title>Whole genome shotgun sequence of Segetibacter aerophilus NBRC 106135.</title>
        <authorList>
            <person name="Hosoyama A."/>
            <person name="Uohara A."/>
            <person name="Ohji S."/>
            <person name="Ichikawa N."/>
        </authorList>
    </citation>
    <scope>NUCLEOTIDE SEQUENCE [LARGE SCALE GENOMIC DNA]</scope>
    <source>
        <strain evidence="3 4">NBRC 106135</strain>
    </source>
</reference>
<dbReference type="Pfam" id="PF07786">
    <property type="entry name" value="HGSNAT_cat"/>
    <property type="match status" value="1"/>
</dbReference>
<gene>
    <name evidence="3" type="ORF">SAE01_40130</name>
</gene>
<feature type="transmembrane region" description="Helical" evidence="1">
    <location>
        <begin position="272"/>
        <end position="290"/>
    </location>
</feature>
<feature type="transmembrane region" description="Helical" evidence="1">
    <location>
        <begin position="226"/>
        <end position="244"/>
    </location>
</feature>
<dbReference type="RefSeq" id="WP_147205625.1">
    <property type="nucleotide sequence ID" value="NZ_BJYT01000024.1"/>
</dbReference>
<dbReference type="PANTHER" id="PTHR40407:SF1">
    <property type="entry name" value="HEPARAN-ALPHA-GLUCOSAMINIDE N-ACETYLTRANSFERASE CATALYTIC DOMAIN-CONTAINING PROTEIN"/>
    <property type="match status" value="1"/>
</dbReference>
<sequence length="391" mass="44650">MKSATTNRIVSIDILRGLVMIIMALDHTRDFFHNTAMTADPLDPATTTPMLYFTRWITHYCASTFVFLSGLSAYLSSKNKTTNEASSFLLKRGLWLIIVEVTLVTFGLTFNPFYNFIILQVIWAIGFSMVLLGLFVRTSYKVILAIGLLLVFAHNVFDYIALPKTGVTTVITTLLMTTRGAVFPIDKNHVIGAFYAILPWTGLMFLGYSIGPWFKKDFPAERRKKLLLVTGSAAIILFIVLRFTRVYGDPGLWKPGEHSIFSFFDTSKYPPSLQYTCMTIGPSILLLAFFESFQSSLTRVASVYGRVPFFYYILHFYILHTLLVILFYATGHSSAQIFDPRSPFAFRPVNFGYGLPIVYLIWLSVVAVLYLPAKWFNHYKMTHQQWWLSYL</sequence>
<dbReference type="InterPro" id="IPR012429">
    <property type="entry name" value="HGSNAT_cat"/>
</dbReference>
<dbReference type="OrthoDB" id="508112at2"/>
<feature type="transmembrane region" description="Helical" evidence="1">
    <location>
        <begin position="89"/>
        <end position="110"/>
    </location>
</feature>